<keyword evidence="3" id="KW-0560">Oxidoreductase</keyword>
<evidence type="ECO:0000259" key="2">
    <source>
        <dbReference type="Pfam" id="PF02894"/>
    </source>
</evidence>
<feature type="domain" description="Gfo/Idh/MocA-like oxidoreductase N-terminal" evidence="1">
    <location>
        <begin position="15"/>
        <end position="137"/>
    </location>
</feature>
<dbReference type="InterPro" id="IPR004104">
    <property type="entry name" value="Gfo/Idh/MocA-like_OxRdtase_C"/>
</dbReference>
<dbReference type="AlphaFoldDB" id="A0A1C3HE28"/>
<dbReference type="InterPro" id="IPR000683">
    <property type="entry name" value="Gfo/Idh/MocA-like_OxRdtase_N"/>
</dbReference>
<feature type="domain" description="Gfo/Idh/MocA-like oxidoreductase C-terminal" evidence="2">
    <location>
        <begin position="149"/>
        <end position="421"/>
    </location>
</feature>
<sequence>MSSTHPNNVAQRPVQVLVVGAGARGEIYSRYALAHPDLMQVVAVAEPRDAYREQFVAQHAIAPENVFTDWRQAADAGKLADAVLICTQDQMHLEPALAFARQGYAMLLEKPLSPDADECRAIVAEVVRQKLIFSVGHVLRYTRYTQKLKQLLRDGAIGDIVSLQHLEPVGYWHQAHSFVRGNWRNDRQAAFMLLQKSCHDIDWIRYVMEQPCEQVSSFGNLRHFRRENQPAGAADNCLDCAVEASCPYSAKRIYLGDAHKATPGFLRILTPEPDQTTLRAALRDGPYGRCVYRCDNNVVDHQVVNMQFAGGRTASFTMTAFTRHEDRHTRIFGSLGCLEGDGRHIRITSFLDDGETHYDTDAGQDLHAMAGHGGGDYYLMQHFIAAIRTNDPSQVLAGPAEALESHLMVFAAERARREAAVIALNGA</sequence>
<dbReference type="InterPro" id="IPR036291">
    <property type="entry name" value="NAD(P)-bd_dom_sf"/>
</dbReference>
<dbReference type="PANTHER" id="PTHR43377">
    <property type="entry name" value="BILIVERDIN REDUCTASE A"/>
    <property type="match status" value="1"/>
</dbReference>
<evidence type="ECO:0000259" key="1">
    <source>
        <dbReference type="Pfam" id="PF01408"/>
    </source>
</evidence>
<gene>
    <name evidence="3" type="primary">yteT</name>
    <name evidence="3" type="ORF">PWN146_02001</name>
</gene>
<name>A0A1C3HE28_SERMA</name>
<dbReference type="Pfam" id="PF02894">
    <property type="entry name" value="GFO_IDH_MocA_C"/>
    <property type="match status" value="1"/>
</dbReference>
<proteinExistence type="predicted"/>
<reference evidence="3" key="1">
    <citation type="submission" date="2016-05" db="EMBL/GenBank/DDBJ databases">
        <authorList>
            <person name="Cock P.J.A."/>
            <person name="Cock P.J.A."/>
        </authorList>
    </citation>
    <scope>NUCLEOTIDE SEQUENCE</scope>
    <source>
        <strain evidence="3">PWN146_assembly</strain>
    </source>
</reference>
<dbReference type="Pfam" id="PF01408">
    <property type="entry name" value="GFO_IDH_MocA"/>
    <property type="match status" value="1"/>
</dbReference>
<dbReference type="GO" id="GO:0000166">
    <property type="term" value="F:nucleotide binding"/>
    <property type="evidence" value="ECO:0007669"/>
    <property type="project" value="InterPro"/>
</dbReference>
<protein>
    <submittedName>
        <fullName evidence="3">Oxidoreductase YteT</fullName>
        <ecNumber evidence="3">1.-.-.-</ecNumber>
    </submittedName>
</protein>
<dbReference type="GO" id="GO:0016491">
    <property type="term" value="F:oxidoreductase activity"/>
    <property type="evidence" value="ECO:0007669"/>
    <property type="project" value="UniProtKB-KW"/>
</dbReference>
<accession>A0A1C3HE28</accession>
<dbReference type="SUPFAM" id="SSF51735">
    <property type="entry name" value="NAD(P)-binding Rossmann-fold domains"/>
    <property type="match status" value="1"/>
</dbReference>
<dbReference type="SUPFAM" id="SSF55347">
    <property type="entry name" value="Glyceraldehyde-3-phosphate dehydrogenase-like, C-terminal domain"/>
    <property type="match status" value="1"/>
</dbReference>
<dbReference type="EC" id="1.-.-.-" evidence="3"/>
<dbReference type="InterPro" id="IPR051450">
    <property type="entry name" value="Gfo/Idh/MocA_Oxidoreductases"/>
</dbReference>
<evidence type="ECO:0000313" key="3">
    <source>
        <dbReference type="EMBL" id="SAY43310.1"/>
    </source>
</evidence>
<dbReference type="Gene3D" id="3.40.50.720">
    <property type="entry name" value="NAD(P)-binding Rossmann-like Domain"/>
    <property type="match status" value="1"/>
</dbReference>
<organism evidence="3">
    <name type="scientific">Serratia marcescens</name>
    <dbReference type="NCBI Taxonomy" id="615"/>
    <lineage>
        <taxon>Bacteria</taxon>
        <taxon>Pseudomonadati</taxon>
        <taxon>Pseudomonadota</taxon>
        <taxon>Gammaproteobacteria</taxon>
        <taxon>Enterobacterales</taxon>
        <taxon>Yersiniaceae</taxon>
        <taxon>Serratia</taxon>
    </lineage>
</organism>
<dbReference type="PANTHER" id="PTHR43377:SF2">
    <property type="entry name" value="BINDING ROSSMANN FOLD OXIDOREDUCTASE, PUTATIVE (AFU_ORTHOLOGUE AFUA_4G00560)-RELATED"/>
    <property type="match status" value="1"/>
</dbReference>
<dbReference type="EMBL" id="LT575490">
    <property type="protein sequence ID" value="SAY43310.1"/>
    <property type="molecule type" value="Genomic_DNA"/>
</dbReference>
<dbReference type="Gene3D" id="3.30.360.10">
    <property type="entry name" value="Dihydrodipicolinate Reductase, domain 2"/>
    <property type="match status" value="1"/>
</dbReference>